<dbReference type="InterPro" id="IPR000795">
    <property type="entry name" value="T_Tr_GTP-bd_dom"/>
</dbReference>
<comment type="caution">
    <text evidence="10">The sequence shown here is derived from an EMBL/GenBank/DDBJ whole genome shotgun (WGS) entry which is preliminary data.</text>
</comment>
<sequence>MGKQRKQENYWDSEEADKDRAKAEKLQSGGADSESEEEVAPAPKGKGKQAAAPAKKNQNGGGKKNQKVESESESEEEVAPTKKGAKPAAKLAAKQPAKKGSIAKKMLESPSESESASESESEEDVAPKKPAPAKGKKAAAAAPSKKVLPPSDDSESEESESESEEEVAPAKKGAAKPAAKPAAKQAAAAKKGSIAKKMLESPSESESEQSESESEEDVAPKKPAPAKGKKAAAAAPSKKVLPPSESESEESESDSEEEVAPAKKGAAAKPAAKPAAKQAAKPAPAPAKKAAAAAKGKKNKQNYWDEDFEKDAEDAKKIQDGTGSPAAQSASESESEEEVKTPAPKKEATPAAPAAAATGKAAAKKKNNKKKPGAQEKKPQQEEKLSGFLLKQREEEERKKKEEDERKKKAEEEAILAAIKEKEDEERNKIKAAEKAKKKAERKAIEAEEQKERERIERIEKLKATGFKISALENAAQPGDAKKVVVYSSKKKPGKKDNVNQLAEQVSEIKIEETTPTTSSPPAEEEVMESWDADGWESLEDIQKRKEEEEKQRLEEEEKKRKEEKEAAKREKKAGKKGSKDSKSTTTTTTTAAGGNPENQETPAEKELRSPILCILGHVDTGKTSLLDKIRSTNVQGGEARGITQQIGASFVPVETIKEQTKGINEKLKVNFRLPGLLLIDTPGHESFNNLRSRGSGLCDLAILVIDIVHGIEKQTVESINLLRMRKTPFVVALNKVDRVYEWQKYVNLSMNEELKLQNRHTAQDFESRTNKIIAQLAEHELNAALYWRNSDYKKVVSLVPTSAVTGEGLGDLMLVVVQLMQKIMSEKVTYRNTLECTILEVKAIEGLGTTVDAVLVNGVLNEGDKIVVSGFGGPIVTTIRSLLTPPPLRETRVKTALIPNKSIRASMGVKIVAPGLEKAVAGTSLYVVGEDDDLEELKREAQKDVDSVLATDDTEEIGVTIQASTLGSLEAFSTFLKGEKIPVAFKAIGPVHKKHVMNAAIMANKDPKYAILLAFGVKVEESAMQTANELKITIMSEETIYLFVDRLKTYFGAIKEKLREQTANVCVWPCLLDVIKVFRQKDPILVGVRIKEGTLRIGTPLVLPDPNQQHVDIGVVQSIKLNEKDVNIAKKDDEVSISIDDSNTKTTFGRHFDDKKDWYSKISRDSIDALKEAWSDELTKQDKQLIVFMKGVFKIN</sequence>
<accession>D3BFQ1</accession>
<dbReference type="InterPro" id="IPR009000">
    <property type="entry name" value="Transl_B-barrel_sf"/>
</dbReference>
<dbReference type="GO" id="GO:0003924">
    <property type="term" value="F:GTPase activity"/>
    <property type="evidence" value="ECO:0007669"/>
    <property type="project" value="InterPro"/>
</dbReference>
<dbReference type="PANTHER" id="PTHR43381:SF4">
    <property type="entry name" value="EUKARYOTIC TRANSLATION INITIATION FACTOR 5B"/>
    <property type="match status" value="1"/>
</dbReference>
<evidence type="ECO:0000256" key="2">
    <source>
        <dbReference type="ARBA" id="ARBA00013824"/>
    </source>
</evidence>
<feature type="region of interest" description="Disordered" evidence="8">
    <location>
        <begin position="488"/>
        <end position="606"/>
    </location>
</feature>
<dbReference type="SUPFAM" id="SSF52156">
    <property type="entry name" value="Initiation factor IF2/eIF5b, domain 3"/>
    <property type="match status" value="1"/>
</dbReference>
<feature type="compositionally biased region" description="Basic and acidic residues" evidence="8">
    <location>
        <begin position="338"/>
        <end position="348"/>
    </location>
</feature>
<dbReference type="CDD" id="cd01887">
    <property type="entry name" value="IF2_eIF5B"/>
    <property type="match status" value="1"/>
</dbReference>
<keyword evidence="3 10" id="KW-0396">Initiation factor</keyword>
<dbReference type="Gene3D" id="3.40.50.10050">
    <property type="entry name" value="Translation initiation factor IF- 2, domain 3"/>
    <property type="match status" value="1"/>
</dbReference>
<dbReference type="OMA" id="EFAVMLC"/>
<feature type="compositionally biased region" description="Basic and acidic residues" evidence="8">
    <location>
        <begin position="373"/>
        <end position="411"/>
    </location>
</feature>
<feature type="compositionally biased region" description="Basic and acidic residues" evidence="8">
    <location>
        <begin position="541"/>
        <end position="569"/>
    </location>
</feature>
<dbReference type="InterPro" id="IPR027417">
    <property type="entry name" value="P-loop_NTPase"/>
</dbReference>
<name>D3BFQ1_HETP5</name>
<evidence type="ECO:0000256" key="4">
    <source>
        <dbReference type="ARBA" id="ARBA00022741"/>
    </source>
</evidence>
<feature type="compositionally biased region" description="Low complexity" evidence="8">
    <location>
        <begin position="584"/>
        <end position="595"/>
    </location>
</feature>
<dbReference type="GO" id="GO:0005739">
    <property type="term" value="C:mitochondrion"/>
    <property type="evidence" value="ECO:0007669"/>
    <property type="project" value="TreeGrafter"/>
</dbReference>
<dbReference type="STRING" id="670386.D3BFQ1"/>
<evidence type="ECO:0000256" key="6">
    <source>
        <dbReference type="ARBA" id="ARBA00023134"/>
    </source>
</evidence>
<dbReference type="InterPro" id="IPR036925">
    <property type="entry name" value="TIF_IF2_dom3_sf"/>
</dbReference>
<gene>
    <name evidence="10" type="primary">eIF5b</name>
    <name evidence="10" type="ORF">PPL_06786</name>
</gene>
<evidence type="ECO:0000256" key="1">
    <source>
        <dbReference type="ARBA" id="ARBA00007733"/>
    </source>
</evidence>
<dbReference type="InterPro" id="IPR005225">
    <property type="entry name" value="Small_GTP-bd"/>
</dbReference>
<dbReference type="EMBL" id="ADBJ01000031">
    <property type="protein sequence ID" value="EFA79965.1"/>
    <property type="molecule type" value="Genomic_DNA"/>
</dbReference>
<feature type="compositionally biased region" description="Acidic residues" evidence="8">
    <location>
        <begin position="246"/>
        <end position="259"/>
    </location>
</feature>
<dbReference type="CDD" id="cd16266">
    <property type="entry name" value="IF2_aeIF5B_IV"/>
    <property type="match status" value="1"/>
</dbReference>
<protein>
    <recommendedName>
        <fullName evidence="2">Eukaryotic translation initiation factor 5B</fullName>
    </recommendedName>
    <alternativeName>
        <fullName evidence="7">Translation initiation factor IF-2</fullName>
    </alternativeName>
</protein>
<dbReference type="Proteomes" id="UP000001396">
    <property type="component" value="Unassembled WGS sequence"/>
</dbReference>
<dbReference type="InterPro" id="IPR015760">
    <property type="entry name" value="TIF_IF2"/>
</dbReference>
<dbReference type="Pfam" id="PF11987">
    <property type="entry name" value="IF-2"/>
    <property type="match status" value="1"/>
</dbReference>
<dbReference type="InterPro" id="IPR023115">
    <property type="entry name" value="TIF_IF2_dom3"/>
</dbReference>
<evidence type="ECO:0000313" key="10">
    <source>
        <dbReference type="EMBL" id="EFA79965.1"/>
    </source>
</evidence>
<evidence type="ECO:0000256" key="8">
    <source>
        <dbReference type="SAM" id="MobiDB-lite"/>
    </source>
</evidence>
<reference evidence="10 11" key="1">
    <citation type="journal article" date="2011" name="Genome Res.">
        <title>Phylogeny-wide analysis of social amoeba genomes highlights ancient origins for complex intercellular communication.</title>
        <authorList>
            <person name="Heidel A.J."/>
            <person name="Lawal H.M."/>
            <person name="Felder M."/>
            <person name="Schilde C."/>
            <person name="Helps N.R."/>
            <person name="Tunggal B."/>
            <person name="Rivero F."/>
            <person name="John U."/>
            <person name="Schleicher M."/>
            <person name="Eichinger L."/>
            <person name="Platzer M."/>
            <person name="Noegel A.A."/>
            <person name="Schaap P."/>
            <person name="Gloeckner G."/>
        </authorList>
    </citation>
    <scope>NUCLEOTIDE SEQUENCE [LARGE SCALE GENOMIC DNA]</scope>
    <source>
        <strain evidence="11">ATCC 26659 / Pp 5 / PN500</strain>
    </source>
</reference>
<dbReference type="InterPro" id="IPR029459">
    <property type="entry name" value="EFTU-type"/>
</dbReference>
<dbReference type="SUPFAM" id="SSF52540">
    <property type="entry name" value="P-loop containing nucleoside triphosphate hydrolases"/>
    <property type="match status" value="1"/>
</dbReference>
<dbReference type="GO" id="GO:0003743">
    <property type="term" value="F:translation initiation factor activity"/>
    <property type="evidence" value="ECO:0007669"/>
    <property type="project" value="UniProtKB-KW"/>
</dbReference>
<dbReference type="FunCoup" id="D3BFQ1">
    <property type="interactions" value="35"/>
</dbReference>
<dbReference type="SUPFAM" id="SSF50447">
    <property type="entry name" value="Translation proteins"/>
    <property type="match status" value="1"/>
</dbReference>
<dbReference type="NCBIfam" id="NF003078">
    <property type="entry name" value="PRK04004.1"/>
    <property type="match status" value="1"/>
</dbReference>
<keyword evidence="6" id="KW-0342">GTP-binding</keyword>
<keyword evidence="5" id="KW-0648">Protein biosynthesis</keyword>
<dbReference type="Pfam" id="PF00009">
    <property type="entry name" value="GTP_EFTU"/>
    <property type="match status" value="1"/>
</dbReference>
<feature type="compositionally biased region" description="Acidic residues" evidence="8">
    <location>
        <begin position="115"/>
        <end position="124"/>
    </location>
</feature>
<feature type="compositionally biased region" description="Low complexity" evidence="8">
    <location>
        <begin position="40"/>
        <end position="58"/>
    </location>
</feature>
<keyword evidence="11" id="KW-1185">Reference proteome</keyword>
<dbReference type="PROSITE" id="PS51722">
    <property type="entry name" value="G_TR_2"/>
    <property type="match status" value="1"/>
</dbReference>
<feature type="compositionally biased region" description="Basic and acidic residues" evidence="8">
    <location>
        <begin position="442"/>
        <end position="453"/>
    </location>
</feature>
<feature type="compositionally biased region" description="Low complexity" evidence="8">
    <location>
        <begin position="262"/>
        <end position="294"/>
    </location>
</feature>
<organism evidence="10 11">
    <name type="scientific">Heterostelium pallidum (strain ATCC 26659 / Pp 5 / PN500)</name>
    <name type="common">Cellular slime mold</name>
    <name type="synonym">Polysphondylium pallidum</name>
    <dbReference type="NCBI Taxonomy" id="670386"/>
    <lineage>
        <taxon>Eukaryota</taxon>
        <taxon>Amoebozoa</taxon>
        <taxon>Evosea</taxon>
        <taxon>Eumycetozoa</taxon>
        <taxon>Dictyostelia</taxon>
        <taxon>Acytosteliales</taxon>
        <taxon>Acytosteliaceae</taxon>
        <taxon>Heterostelium</taxon>
    </lineage>
</organism>
<dbReference type="Pfam" id="PF14578">
    <property type="entry name" value="GTP_EFTU_D4"/>
    <property type="match status" value="1"/>
</dbReference>
<feature type="compositionally biased region" description="Basic and acidic residues" evidence="8">
    <location>
        <begin position="424"/>
        <end position="435"/>
    </location>
</feature>
<dbReference type="PANTHER" id="PTHR43381">
    <property type="entry name" value="TRANSLATION INITIATION FACTOR IF-2-RELATED"/>
    <property type="match status" value="1"/>
</dbReference>
<dbReference type="NCBIfam" id="TIGR00231">
    <property type="entry name" value="small_GTP"/>
    <property type="match status" value="1"/>
</dbReference>
<dbReference type="Gene3D" id="3.40.50.300">
    <property type="entry name" value="P-loop containing nucleotide triphosphate hydrolases"/>
    <property type="match status" value="1"/>
</dbReference>
<dbReference type="FunFam" id="3.40.50.300:FF:000112">
    <property type="entry name" value="Eukaryotic translation initiation factor 5B"/>
    <property type="match status" value="1"/>
</dbReference>
<dbReference type="FunFam" id="2.40.30.10:FF:000113">
    <property type="entry name" value="Translation initiation factor IF-2, putative"/>
    <property type="match status" value="1"/>
</dbReference>
<feature type="compositionally biased region" description="Low complexity" evidence="8">
    <location>
        <begin position="170"/>
        <end position="202"/>
    </location>
</feature>
<evidence type="ECO:0000256" key="3">
    <source>
        <dbReference type="ARBA" id="ARBA00022540"/>
    </source>
</evidence>
<evidence type="ECO:0000259" key="9">
    <source>
        <dbReference type="PROSITE" id="PS51722"/>
    </source>
</evidence>
<dbReference type="GeneID" id="31362267"/>
<evidence type="ECO:0000256" key="5">
    <source>
        <dbReference type="ARBA" id="ARBA00022917"/>
    </source>
</evidence>
<feature type="compositionally biased region" description="Low complexity" evidence="8">
    <location>
        <begin position="86"/>
        <end position="99"/>
    </location>
</feature>
<feature type="compositionally biased region" description="Low complexity" evidence="8">
    <location>
        <begin position="349"/>
        <end position="361"/>
    </location>
</feature>
<dbReference type="CDD" id="cd03703">
    <property type="entry name" value="aeIF5B_II"/>
    <property type="match status" value="1"/>
</dbReference>
<evidence type="ECO:0000313" key="11">
    <source>
        <dbReference type="Proteomes" id="UP000001396"/>
    </source>
</evidence>
<dbReference type="GO" id="GO:0005525">
    <property type="term" value="F:GTP binding"/>
    <property type="evidence" value="ECO:0007669"/>
    <property type="project" value="UniProtKB-KW"/>
</dbReference>
<feature type="region of interest" description="Disordered" evidence="8">
    <location>
        <begin position="424"/>
        <end position="453"/>
    </location>
</feature>
<feature type="region of interest" description="Disordered" evidence="8">
    <location>
        <begin position="1"/>
        <end position="411"/>
    </location>
</feature>
<dbReference type="RefSeq" id="XP_020432085.1">
    <property type="nucleotide sequence ID" value="XM_020577637.1"/>
</dbReference>
<dbReference type="AlphaFoldDB" id="D3BFQ1"/>
<dbReference type="Gene3D" id="2.40.30.10">
    <property type="entry name" value="Translation factors"/>
    <property type="match status" value="2"/>
</dbReference>
<feature type="compositionally biased region" description="Acidic residues" evidence="8">
    <location>
        <begin position="152"/>
        <end position="167"/>
    </location>
</feature>
<proteinExistence type="inferred from homology"/>
<dbReference type="FunFam" id="2.40.30.10:FF:000013">
    <property type="entry name" value="eukaryotic translation initiation factor 5B"/>
    <property type="match status" value="1"/>
</dbReference>
<feature type="compositionally biased region" description="Acidic residues" evidence="8">
    <location>
        <begin position="523"/>
        <end position="540"/>
    </location>
</feature>
<feature type="compositionally biased region" description="Acidic residues" evidence="8">
    <location>
        <begin position="203"/>
        <end position="217"/>
    </location>
</feature>
<comment type="similarity">
    <text evidence="1">Belongs to the TRAFAC class translation factor GTPase superfamily. Classic translation factor GTPase family. IF-2 subfamily.</text>
</comment>
<keyword evidence="4" id="KW-0547">Nucleotide-binding</keyword>
<evidence type="ECO:0000256" key="7">
    <source>
        <dbReference type="ARBA" id="ARBA00032478"/>
    </source>
</evidence>
<dbReference type="PRINTS" id="PR00315">
    <property type="entry name" value="ELONGATNFCT"/>
</dbReference>
<dbReference type="InParanoid" id="D3BFQ1"/>
<feature type="compositionally biased region" description="Basic residues" evidence="8">
    <location>
        <begin position="362"/>
        <end position="372"/>
    </location>
</feature>
<feature type="domain" description="Tr-type G" evidence="9">
    <location>
        <begin position="608"/>
        <end position="826"/>
    </location>
</feature>